<keyword evidence="1" id="KW-0732">Signal</keyword>
<gene>
    <name evidence="2" type="ORF">J2W55_002735</name>
</gene>
<name>A0ABU1TC20_9SPHI</name>
<sequence>MKKILTLVCCTILLAATSCTKKYITPSNVTAIYTINGTTGWKVYTDDGGNKSYSSVLSDLPEQDQYAQQNGGVLVYISYDEGATYEALPEVYNGISYSYTSSVGSITIYAQNSNGSQLAAPPADDIKVKVVLVDSAQ</sequence>
<accession>A0ABU1TC20</accession>
<organism evidence="2 3">
    <name type="scientific">Mucilaginibacter pocheonensis</name>
    <dbReference type="NCBI Taxonomy" id="398050"/>
    <lineage>
        <taxon>Bacteria</taxon>
        <taxon>Pseudomonadati</taxon>
        <taxon>Bacteroidota</taxon>
        <taxon>Sphingobacteriia</taxon>
        <taxon>Sphingobacteriales</taxon>
        <taxon>Sphingobacteriaceae</taxon>
        <taxon>Mucilaginibacter</taxon>
    </lineage>
</organism>
<keyword evidence="3" id="KW-1185">Reference proteome</keyword>
<reference evidence="2 3" key="1">
    <citation type="submission" date="2023-07" db="EMBL/GenBank/DDBJ databases">
        <title>Sorghum-associated microbial communities from plants grown in Nebraska, USA.</title>
        <authorList>
            <person name="Schachtman D."/>
        </authorList>
    </citation>
    <scope>NUCLEOTIDE SEQUENCE [LARGE SCALE GENOMIC DNA]</scope>
    <source>
        <strain evidence="2 3">3262</strain>
    </source>
</reference>
<dbReference type="PROSITE" id="PS51257">
    <property type="entry name" value="PROKAR_LIPOPROTEIN"/>
    <property type="match status" value="1"/>
</dbReference>
<feature type="chain" id="PRO_5046904161" evidence="1">
    <location>
        <begin position="22"/>
        <end position="137"/>
    </location>
</feature>
<proteinExistence type="predicted"/>
<protein>
    <submittedName>
        <fullName evidence="2">Uncharacterized protein</fullName>
    </submittedName>
</protein>
<comment type="caution">
    <text evidence="2">The sequence shown here is derived from an EMBL/GenBank/DDBJ whole genome shotgun (WGS) entry which is preliminary data.</text>
</comment>
<evidence type="ECO:0000313" key="3">
    <source>
        <dbReference type="Proteomes" id="UP001247620"/>
    </source>
</evidence>
<evidence type="ECO:0000256" key="1">
    <source>
        <dbReference type="SAM" id="SignalP"/>
    </source>
</evidence>
<feature type="signal peptide" evidence="1">
    <location>
        <begin position="1"/>
        <end position="21"/>
    </location>
</feature>
<evidence type="ECO:0000313" key="2">
    <source>
        <dbReference type="EMBL" id="MDR6942893.1"/>
    </source>
</evidence>
<dbReference type="Proteomes" id="UP001247620">
    <property type="component" value="Unassembled WGS sequence"/>
</dbReference>
<dbReference type="EMBL" id="JAVDUU010000002">
    <property type="protein sequence ID" value="MDR6942893.1"/>
    <property type="molecule type" value="Genomic_DNA"/>
</dbReference>
<dbReference type="RefSeq" id="WP_310096462.1">
    <property type="nucleotide sequence ID" value="NZ_JAVDUU010000002.1"/>
</dbReference>